<dbReference type="AlphaFoldDB" id="A0A9W7J2U9"/>
<comment type="caution">
    <text evidence="1">The sequence shown here is derived from an EMBL/GenBank/DDBJ whole genome shotgun (WGS) entry which is preliminary data.</text>
</comment>
<dbReference type="InterPro" id="IPR043502">
    <property type="entry name" value="DNA/RNA_pol_sf"/>
</dbReference>
<protein>
    <submittedName>
        <fullName evidence="1">Cysteine-rich RLK (RECEPTOR-like protein kinase) 8</fullName>
    </submittedName>
</protein>
<dbReference type="PANTHER" id="PTHR11439">
    <property type="entry name" value="GAG-POL-RELATED RETROTRANSPOSON"/>
    <property type="match status" value="1"/>
</dbReference>
<sequence>MLRSKEGTILSQRKYALELIADSGLGNAKVVSTPLEQNLKRHLYDSACEGTLAEGACLSDMGSYQRLVGRLLYLTNTRPDIAFAIQYLSQFMHKPQKKHYDAALRVVRYIKRDPGLGVLLSAHGEPSLVAFCDADWAACSLTRRSVTGFCVKLGHSLICWKSKKQSTVSRSSAEAEYRSMASATTEVVWLRGLLHELGFQQKQPTVLYSDSQPALQIASNPVFHERTKHIEIDCHFIREKIQNKVIQPQYVSTVDQQADILTKGLSVHQHGYLKAKLGVKNVFHPPT</sequence>
<dbReference type="OrthoDB" id="998494at2759"/>
<organism evidence="1 2">
    <name type="scientific">Hibiscus trionum</name>
    <name type="common">Flower of an hour</name>
    <dbReference type="NCBI Taxonomy" id="183268"/>
    <lineage>
        <taxon>Eukaryota</taxon>
        <taxon>Viridiplantae</taxon>
        <taxon>Streptophyta</taxon>
        <taxon>Embryophyta</taxon>
        <taxon>Tracheophyta</taxon>
        <taxon>Spermatophyta</taxon>
        <taxon>Magnoliopsida</taxon>
        <taxon>eudicotyledons</taxon>
        <taxon>Gunneridae</taxon>
        <taxon>Pentapetalae</taxon>
        <taxon>rosids</taxon>
        <taxon>malvids</taxon>
        <taxon>Malvales</taxon>
        <taxon>Malvaceae</taxon>
        <taxon>Malvoideae</taxon>
        <taxon>Hibiscus</taxon>
    </lineage>
</organism>
<dbReference type="EMBL" id="BSYR01000045">
    <property type="protein sequence ID" value="GMJ05854.1"/>
    <property type="molecule type" value="Genomic_DNA"/>
</dbReference>
<keyword evidence="1" id="KW-0808">Transferase</keyword>
<gene>
    <name evidence="1" type="ORF">HRI_004254600</name>
</gene>
<evidence type="ECO:0000313" key="1">
    <source>
        <dbReference type="EMBL" id="GMJ05854.1"/>
    </source>
</evidence>
<dbReference type="GO" id="GO:0016301">
    <property type="term" value="F:kinase activity"/>
    <property type="evidence" value="ECO:0007669"/>
    <property type="project" value="UniProtKB-KW"/>
</dbReference>
<evidence type="ECO:0000313" key="2">
    <source>
        <dbReference type="Proteomes" id="UP001165190"/>
    </source>
</evidence>
<accession>A0A9W7J2U9</accession>
<proteinExistence type="predicted"/>
<reference evidence="1" key="1">
    <citation type="submission" date="2023-05" db="EMBL/GenBank/DDBJ databases">
        <title>Genome and transcriptome analyses reveal genes involved in the formation of fine ridges on petal epidermal cells in Hibiscus trionum.</title>
        <authorList>
            <person name="Koshimizu S."/>
            <person name="Masuda S."/>
            <person name="Ishii T."/>
            <person name="Shirasu K."/>
            <person name="Hoshino A."/>
            <person name="Arita M."/>
        </authorList>
    </citation>
    <scope>NUCLEOTIDE SEQUENCE</scope>
    <source>
        <strain evidence="1">Hamamatsu line</strain>
    </source>
</reference>
<dbReference type="PANTHER" id="PTHR11439:SF511">
    <property type="match status" value="1"/>
</dbReference>
<dbReference type="CDD" id="cd09272">
    <property type="entry name" value="RNase_HI_RT_Ty1"/>
    <property type="match status" value="1"/>
</dbReference>
<name>A0A9W7J2U9_HIBTR</name>
<dbReference type="Proteomes" id="UP001165190">
    <property type="component" value="Unassembled WGS sequence"/>
</dbReference>
<keyword evidence="2" id="KW-1185">Reference proteome</keyword>
<dbReference type="SUPFAM" id="SSF56672">
    <property type="entry name" value="DNA/RNA polymerases"/>
    <property type="match status" value="1"/>
</dbReference>
<keyword evidence="1" id="KW-0418">Kinase</keyword>